<dbReference type="AlphaFoldDB" id="U4PUK9"/>
<dbReference type="KEGG" id="rir:BN877_I1859"/>
<organism evidence="1 2">
    <name type="scientific">Agrobacterium pusense</name>
    <dbReference type="NCBI Taxonomy" id="648995"/>
    <lineage>
        <taxon>Bacteria</taxon>
        <taxon>Pseudomonadati</taxon>
        <taxon>Pseudomonadota</taxon>
        <taxon>Alphaproteobacteria</taxon>
        <taxon>Hyphomicrobiales</taxon>
        <taxon>Rhizobiaceae</taxon>
        <taxon>Rhizobium/Agrobacterium group</taxon>
        <taxon>Agrobacterium</taxon>
    </lineage>
</organism>
<dbReference type="RefSeq" id="WP_022556410.1">
    <property type="nucleotide sequence ID" value="NC_022535.1"/>
</dbReference>
<name>U4PUK9_9HYPH</name>
<dbReference type="Gene3D" id="3.30.70.2330">
    <property type="match status" value="1"/>
</dbReference>
<evidence type="ECO:0000313" key="2">
    <source>
        <dbReference type="Proteomes" id="UP000016944"/>
    </source>
</evidence>
<evidence type="ECO:0000313" key="1">
    <source>
        <dbReference type="EMBL" id="CDI08753.1"/>
    </source>
</evidence>
<dbReference type="HOGENOM" id="CLU_1174670_0_0_5"/>
<proteinExistence type="predicted"/>
<gene>
    <name evidence="1" type="ORF">BN877_I1859</name>
</gene>
<evidence type="ECO:0008006" key="3">
    <source>
        <dbReference type="Google" id="ProtNLM"/>
    </source>
</evidence>
<reference evidence="1 2" key="1">
    <citation type="journal article" date="2013" name="Genome Announc.">
        <title>Complete Genome Sequence of the Sesbania Symbiont and Rice Growth-Promoting Endophyte Rhizobium sp. Strain IRBG74.</title>
        <authorList>
            <person name="Crook M.B."/>
            <person name="Mitra S."/>
            <person name="Ane J.M."/>
            <person name="Sadowsky M.J."/>
            <person name="Gyaneshwar P."/>
        </authorList>
    </citation>
    <scope>NUCLEOTIDE SEQUENCE [LARGE SCALE GENOMIC DNA]</scope>
    <source>
        <strain evidence="1 2">IRBG74</strain>
    </source>
</reference>
<accession>U4PUK9</accession>
<dbReference type="EMBL" id="HG518322">
    <property type="protein sequence ID" value="CDI08753.1"/>
    <property type="molecule type" value="Genomic_DNA"/>
</dbReference>
<dbReference type="Proteomes" id="UP000016944">
    <property type="component" value="Chromosome I"/>
</dbReference>
<sequence length="236" mass="26990">MHKQYHLENSTYPDTHRIYEERLSIAGIHHYRKDAISFCRSREKAIYFDLDAANPYDRNAIRIMGRWKGLWGTKVKILGYVDADTASKIAALGIQNDILPRLLKTYVGEDDYVEIMYQIVGPKDGYAEYSPPRITPVSTAKKLMEAGNDVEAVKALLADIDKEEIEAKKSGGGVAARSYKALADFYKKQKSYDEEYAILERFVSQRRARGVNQDKLAERFLKARESRDKRNASKTP</sequence>
<protein>
    <recommendedName>
        <fullName evidence="3">HIRAN domain-containing protein</fullName>
    </recommendedName>
</protein>